<name>A0A6A6BQS1_9PEZI</name>
<dbReference type="EMBL" id="ML995475">
    <property type="protein sequence ID" value="KAF2146436.1"/>
    <property type="molecule type" value="Genomic_DNA"/>
</dbReference>
<dbReference type="AlphaFoldDB" id="A0A6A6BQS1"/>
<protein>
    <submittedName>
        <fullName evidence="1">Uncharacterized protein</fullName>
    </submittedName>
</protein>
<proteinExistence type="predicted"/>
<sequence length="735" mass="81773">MTSLAVTLGSKAGSLISLGVGLSDVALLIKHGRTVGNWLRAADNDAELVESIRESFDDILTRRGLVDLARMESLWGGQLRFIYKGEVKDGSNADSKNSDAHLERFTWLMASIVTAIDLCLPPNEVDDVLKDTIFKALRGEEQDDQLRSSLDLQLHNNIASWRSVGNAHQLLPTIHRVVAEARLDLLGEQAVPQLNRAEKRELIQFLLWLLGGENHNFNAISATIYSVAHGIRAAGIHLCVGENLSMAEQPTVRYAKGDILELYEFSAPITNDVHIVAAQQNCFPVGEPKQMIEALPVSRTVRNVMTKYWDKGAEAARKVRLTVNPFDPAEVSYHIQSFDECTHRYESATMFLAEAVFPVDSAAALDALESLVMTLRPEVASWLRKATETKPTLEQYKSPSEEQLAALCYYQSIVFGYYYQLVSLVVDMSLVQEKTYLRALWGLQDCTMLRNCHNIARWYRDMRGNMAAFISRPSLLYLLAVMFAAQTPTTPSMPDDPLVAIMGPISVVSRSLLNVYESPEEISKIAVASLPIINLMADQSAELFAVTTASVLEYSPINEYQTKELVIGNFPTDWTIHPVLSADKTGLFNRVALAARCAGVLIGTIAPDLADATLIWRHASSLKLRSSRLSAVDRSALQRQPRPQPLRGIEVLDSDFRKGLLPRSMWEVILVQSYGSATMRYAAVAFYGNGLRYRNIANLERRGEGRNAMVVAPDSLAQVLDIRTWYDLRKTIIIA</sequence>
<accession>A0A6A6BQS1</accession>
<organism evidence="1 2">
    <name type="scientific">Aplosporella prunicola CBS 121167</name>
    <dbReference type="NCBI Taxonomy" id="1176127"/>
    <lineage>
        <taxon>Eukaryota</taxon>
        <taxon>Fungi</taxon>
        <taxon>Dikarya</taxon>
        <taxon>Ascomycota</taxon>
        <taxon>Pezizomycotina</taxon>
        <taxon>Dothideomycetes</taxon>
        <taxon>Dothideomycetes incertae sedis</taxon>
        <taxon>Botryosphaeriales</taxon>
        <taxon>Aplosporellaceae</taxon>
        <taxon>Aplosporella</taxon>
    </lineage>
</organism>
<evidence type="ECO:0000313" key="1">
    <source>
        <dbReference type="EMBL" id="KAF2146436.1"/>
    </source>
</evidence>
<dbReference type="GeneID" id="54300314"/>
<dbReference type="OrthoDB" id="5232280at2759"/>
<reference evidence="1" key="1">
    <citation type="journal article" date="2020" name="Stud. Mycol.">
        <title>101 Dothideomycetes genomes: a test case for predicting lifestyles and emergence of pathogens.</title>
        <authorList>
            <person name="Haridas S."/>
            <person name="Albert R."/>
            <person name="Binder M."/>
            <person name="Bloem J."/>
            <person name="Labutti K."/>
            <person name="Salamov A."/>
            <person name="Andreopoulos B."/>
            <person name="Baker S."/>
            <person name="Barry K."/>
            <person name="Bills G."/>
            <person name="Bluhm B."/>
            <person name="Cannon C."/>
            <person name="Castanera R."/>
            <person name="Culley D."/>
            <person name="Daum C."/>
            <person name="Ezra D."/>
            <person name="Gonzalez J."/>
            <person name="Henrissat B."/>
            <person name="Kuo A."/>
            <person name="Liang C."/>
            <person name="Lipzen A."/>
            <person name="Lutzoni F."/>
            <person name="Magnuson J."/>
            <person name="Mondo S."/>
            <person name="Nolan M."/>
            <person name="Ohm R."/>
            <person name="Pangilinan J."/>
            <person name="Park H.-J."/>
            <person name="Ramirez L."/>
            <person name="Alfaro M."/>
            <person name="Sun H."/>
            <person name="Tritt A."/>
            <person name="Yoshinaga Y."/>
            <person name="Zwiers L.-H."/>
            <person name="Turgeon B."/>
            <person name="Goodwin S."/>
            <person name="Spatafora J."/>
            <person name="Crous P."/>
            <person name="Grigoriev I."/>
        </authorList>
    </citation>
    <scope>NUCLEOTIDE SEQUENCE</scope>
    <source>
        <strain evidence="1">CBS 121167</strain>
    </source>
</reference>
<keyword evidence="2" id="KW-1185">Reference proteome</keyword>
<evidence type="ECO:0000313" key="2">
    <source>
        <dbReference type="Proteomes" id="UP000799438"/>
    </source>
</evidence>
<dbReference type="Proteomes" id="UP000799438">
    <property type="component" value="Unassembled WGS sequence"/>
</dbReference>
<dbReference type="RefSeq" id="XP_033402145.1">
    <property type="nucleotide sequence ID" value="XM_033542817.1"/>
</dbReference>
<gene>
    <name evidence="1" type="ORF">K452DRAFT_304413</name>
</gene>